<dbReference type="PANTHER" id="PTHR48069">
    <property type="entry name" value="DIHYDROFOLATE REDUCTASE"/>
    <property type="match status" value="1"/>
</dbReference>
<protein>
    <recommendedName>
        <fullName evidence="3">dihydrofolate reductase</fullName>
        <ecNumber evidence="3">1.5.1.3</ecNumber>
    </recommendedName>
</protein>
<feature type="region of interest" description="Disordered" evidence="8">
    <location>
        <begin position="1"/>
        <end position="23"/>
    </location>
</feature>
<dbReference type="Pfam" id="PF00186">
    <property type="entry name" value="DHFR_1"/>
    <property type="match status" value="1"/>
</dbReference>
<dbReference type="SUPFAM" id="SSF53597">
    <property type="entry name" value="Dihydrofolate reductase-like"/>
    <property type="match status" value="1"/>
</dbReference>
<dbReference type="GO" id="GO:0016301">
    <property type="term" value="F:kinase activity"/>
    <property type="evidence" value="ECO:0007669"/>
    <property type="project" value="UniProtKB-KW"/>
</dbReference>
<evidence type="ECO:0000256" key="3">
    <source>
        <dbReference type="ARBA" id="ARBA00012856"/>
    </source>
</evidence>
<dbReference type="PRINTS" id="PR00070">
    <property type="entry name" value="DHFR"/>
</dbReference>
<evidence type="ECO:0000313" key="10">
    <source>
        <dbReference type="EMBL" id="RBP97392.1"/>
    </source>
</evidence>
<keyword evidence="4" id="KW-0554">One-carbon metabolism</keyword>
<dbReference type="GO" id="GO:0004146">
    <property type="term" value="F:dihydrofolate reductase activity"/>
    <property type="evidence" value="ECO:0007669"/>
    <property type="project" value="UniProtKB-EC"/>
</dbReference>
<evidence type="ECO:0000256" key="2">
    <source>
        <dbReference type="ARBA" id="ARBA00009539"/>
    </source>
</evidence>
<evidence type="ECO:0000256" key="8">
    <source>
        <dbReference type="SAM" id="MobiDB-lite"/>
    </source>
</evidence>
<dbReference type="Gene3D" id="3.40.430.10">
    <property type="entry name" value="Dihydrofolate Reductase, subunit A"/>
    <property type="match status" value="1"/>
</dbReference>
<dbReference type="PROSITE" id="PS51330">
    <property type="entry name" value="DHFR_2"/>
    <property type="match status" value="1"/>
</dbReference>
<keyword evidence="5" id="KW-0521">NADP</keyword>
<keyword evidence="10" id="KW-0418">Kinase</keyword>
<evidence type="ECO:0000256" key="1">
    <source>
        <dbReference type="ARBA" id="ARBA00004903"/>
    </source>
</evidence>
<accession>A0A366K815</accession>
<gene>
    <name evidence="10" type="ORF">CRD60_07160</name>
</gene>
<comment type="caution">
    <text evidence="10">The sequence shown here is derived from an EMBL/GenBank/DDBJ whole genome shotgun (WGS) entry which is preliminary data.</text>
</comment>
<comment type="pathway">
    <text evidence="1">Cofactor biosynthesis; tetrahydrofolate biosynthesis; 5,6,7,8-tetrahydrofolate from 7,8-dihydrofolate: step 1/1.</text>
</comment>
<feature type="compositionally biased region" description="Basic and acidic residues" evidence="8">
    <location>
        <begin position="1"/>
        <end position="10"/>
    </location>
</feature>
<dbReference type="AlphaFoldDB" id="A0A366K815"/>
<comment type="similarity">
    <text evidence="2 7">Belongs to the dihydrofolate reductase family.</text>
</comment>
<evidence type="ECO:0000256" key="7">
    <source>
        <dbReference type="RuleBase" id="RU004474"/>
    </source>
</evidence>
<evidence type="ECO:0000256" key="6">
    <source>
        <dbReference type="ARBA" id="ARBA00023002"/>
    </source>
</evidence>
<dbReference type="GO" id="GO:0005829">
    <property type="term" value="C:cytosol"/>
    <property type="evidence" value="ECO:0007669"/>
    <property type="project" value="TreeGrafter"/>
</dbReference>
<dbReference type="Proteomes" id="UP000252530">
    <property type="component" value="Unassembled WGS sequence"/>
</dbReference>
<sequence>MEHDSSRSGYHEPVPGFAGQDEDEDWGDDIVKVFRVNLIWAQASGKDGREGVIGFEGGMPWHLAEDMQRFKELTVSHPVIMGRKTWESLGAKFRPLPKRDNIVISRDPEYRAPGAVVVTDFEQALDIARQESIPDDGMDRSEIWVIGGAQIFQMALPRANRAYVTQIDAQVDADAYGPDMESLIRVEGWEMTQQTDWRQSAKSQPQGVRYRFLTYEKHDRPFDEKEGRFQDE</sequence>
<keyword evidence="6" id="KW-0560">Oxidoreductase</keyword>
<dbReference type="InterPro" id="IPR024072">
    <property type="entry name" value="DHFR-like_dom_sf"/>
</dbReference>
<dbReference type="EMBL" id="PDCG01000007">
    <property type="protein sequence ID" value="RBP97392.1"/>
    <property type="molecule type" value="Genomic_DNA"/>
</dbReference>
<dbReference type="GO" id="GO:0046452">
    <property type="term" value="P:dihydrofolate metabolic process"/>
    <property type="evidence" value="ECO:0007669"/>
    <property type="project" value="TreeGrafter"/>
</dbReference>
<dbReference type="InterPro" id="IPR001796">
    <property type="entry name" value="DHFR_dom"/>
</dbReference>
<keyword evidence="11" id="KW-1185">Reference proteome</keyword>
<reference evidence="10 11" key="1">
    <citation type="submission" date="2017-10" db="EMBL/GenBank/DDBJ databases">
        <title>Bifidobacterium xylocopum sp. nov. and Bifidobacterium aemilianum sp. nov., from the carpenter bee (Xylocopa violacea) digestive tract.</title>
        <authorList>
            <person name="Alberoni D."/>
            <person name="Baffoni L."/>
            <person name="Di Gioia D."/>
            <person name="Gaggia F."/>
            <person name="Biavati B."/>
        </authorList>
    </citation>
    <scope>NUCLEOTIDE SEQUENCE [LARGE SCALE GENOMIC DNA]</scope>
    <source>
        <strain evidence="10 11">XV10</strain>
    </source>
</reference>
<evidence type="ECO:0000256" key="5">
    <source>
        <dbReference type="ARBA" id="ARBA00022857"/>
    </source>
</evidence>
<dbReference type="OrthoDB" id="9804315at2"/>
<dbReference type="CDD" id="cd00209">
    <property type="entry name" value="DHFR"/>
    <property type="match status" value="1"/>
</dbReference>
<evidence type="ECO:0000256" key="4">
    <source>
        <dbReference type="ARBA" id="ARBA00022563"/>
    </source>
</evidence>
<dbReference type="RefSeq" id="WP_113860602.1">
    <property type="nucleotide sequence ID" value="NZ_PDCG01000007.1"/>
</dbReference>
<evidence type="ECO:0000313" key="11">
    <source>
        <dbReference type="Proteomes" id="UP000252530"/>
    </source>
</evidence>
<dbReference type="InterPro" id="IPR012259">
    <property type="entry name" value="DHFR"/>
</dbReference>
<dbReference type="GO" id="GO:0046655">
    <property type="term" value="P:folic acid metabolic process"/>
    <property type="evidence" value="ECO:0007669"/>
    <property type="project" value="TreeGrafter"/>
</dbReference>
<organism evidence="10 11">
    <name type="scientific">Bifidobacterium aemilianum</name>
    <dbReference type="NCBI Taxonomy" id="2493120"/>
    <lineage>
        <taxon>Bacteria</taxon>
        <taxon>Bacillati</taxon>
        <taxon>Actinomycetota</taxon>
        <taxon>Actinomycetes</taxon>
        <taxon>Bifidobacteriales</taxon>
        <taxon>Bifidobacteriaceae</taxon>
        <taxon>Bifidobacterium</taxon>
    </lineage>
</organism>
<evidence type="ECO:0000259" key="9">
    <source>
        <dbReference type="PROSITE" id="PS51330"/>
    </source>
</evidence>
<feature type="domain" description="DHFR" evidence="9">
    <location>
        <begin position="35"/>
        <end position="217"/>
    </location>
</feature>
<keyword evidence="10" id="KW-0808">Transferase</keyword>
<dbReference type="PROSITE" id="PS00075">
    <property type="entry name" value="DHFR_1"/>
    <property type="match status" value="1"/>
</dbReference>
<dbReference type="GO" id="GO:0050661">
    <property type="term" value="F:NADP binding"/>
    <property type="evidence" value="ECO:0007669"/>
    <property type="project" value="InterPro"/>
</dbReference>
<dbReference type="EC" id="1.5.1.3" evidence="3"/>
<dbReference type="GO" id="GO:0006730">
    <property type="term" value="P:one-carbon metabolic process"/>
    <property type="evidence" value="ECO:0007669"/>
    <property type="project" value="UniProtKB-KW"/>
</dbReference>
<name>A0A366K815_9BIFI</name>
<dbReference type="PANTHER" id="PTHR48069:SF3">
    <property type="entry name" value="DIHYDROFOLATE REDUCTASE"/>
    <property type="match status" value="1"/>
</dbReference>
<dbReference type="GO" id="GO:0046654">
    <property type="term" value="P:tetrahydrofolate biosynthetic process"/>
    <property type="evidence" value="ECO:0007669"/>
    <property type="project" value="UniProtKB-UniPathway"/>
</dbReference>
<dbReference type="InterPro" id="IPR017925">
    <property type="entry name" value="DHFR_CS"/>
</dbReference>
<dbReference type="UniPathway" id="UPA00077">
    <property type="reaction ID" value="UER00158"/>
</dbReference>
<proteinExistence type="inferred from homology"/>